<dbReference type="SMART" id="SM00345">
    <property type="entry name" value="HTH_GNTR"/>
    <property type="match status" value="1"/>
</dbReference>
<evidence type="ECO:0000259" key="4">
    <source>
        <dbReference type="PROSITE" id="PS50949"/>
    </source>
</evidence>
<gene>
    <name evidence="5" type="ORF">Lac1_05110</name>
</gene>
<dbReference type="InterPro" id="IPR036390">
    <property type="entry name" value="WH_DNA-bd_sf"/>
</dbReference>
<feature type="domain" description="HTH gntR-type" evidence="4">
    <location>
        <begin position="10"/>
        <end position="78"/>
    </location>
</feature>
<accession>A0ABM8I7Q1</accession>
<dbReference type="InterPro" id="IPR050679">
    <property type="entry name" value="Bact_HTH_transcr_reg"/>
</dbReference>
<dbReference type="Pfam" id="PF07702">
    <property type="entry name" value="UTRA"/>
    <property type="match status" value="1"/>
</dbReference>
<dbReference type="SUPFAM" id="SSF64288">
    <property type="entry name" value="Chorismate lyase-like"/>
    <property type="match status" value="1"/>
</dbReference>
<dbReference type="SUPFAM" id="SSF46785">
    <property type="entry name" value="Winged helix' DNA-binding domain"/>
    <property type="match status" value="1"/>
</dbReference>
<dbReference type="Proteomes" id="UP001305815">
    <property type="component" value="Chromosome"/>
</dbReference>
<keyword evidence="2" id="KW-0238">DNA-binding</keyword>
<dbReference type="EMBL" id="AP027742">
    <property type="protein sequence ID" value="BDZ76328.1"/>
    <property type="molecule type" value="Genomic_DNA"/>
</dbReference>
<keyword evidence="6" id="KW-1185">Reference proteome</keyword>
<keyword evidence="3" id="KW-0804">Transcription</keyword>
<dbReference type="Pfam" id="PF00392">
    <property type="entry name" value="GntR"/>
    <property type="match status" value="1"/>
</dbReference>
<dbReference type="InterPro" id="IPR011663">
    <property type="entry name" value="UTRA"/>
</dbReference>
<dbReference type="Gene3D" id="1.10.10.10">
    <property type="entry name" value="Winged helix-like DNA-binding domain superfamily/Winged helix DNA-binding domain"/>
    <property type="match status" value="1"/>
</dbReference>
<evidence type="ECO:0000256" key="2">
    <source>
        <dbReference type="ARBA" id="ARBA00023125"/>
    </source>
</evidence>
<reference evidence="6" key="1">
    <citation type="journal article" date="2023" name="Int. J. Syst. Evol. Microbiol.">
        <title>Claveliimonas bilis gen. nov., sp. nov., deoxycholic acid-producing bacteria isolated from human faeces, and reclassification of Sellimonas monacensis Zenner et al. 2021 as Claveliimonas monacensis comb. nov.</title>
        <authorList>
            <person name="Hisatomi A."/>
            <person name="Kastawa N.W.E.P.G."/>
            <person name="Song I."/>
            <person name="Ohkuma M."/>
            <person name="Fukiya S."/>
            <person name="Sakamoto M."/>
        </authorList>
    </citation>
    <scope>NUCLEOTIDE SEQUENCE [LARGE SCALE GENOMIC DNA]</scope>
    <source>
        <strain evidence="6">12BBH14</strain>
    </source>
</reference>
<name>A0ABM8I7Q1_9FIRM</name>
<dbReference type="Gene3D" id="3.40.1410.10">
    <property type="entry name" value="Chorismate lyase-like"/>
    <property type="match status" value="1"/>
</dbReference>
<proteinExistence type="predicted"/>
<dbReference type="PANTHER" id="PTHR44846:SF1">
    <property type="entry name" value="MANNOSYL-D-GLYCERATE TRANSPORT_METABOLISM SYSTEM REPRESSOR MNGR-RELATED"/>
    <property type="match status" value="1"/>
</dbReference>
<evidence type="ECO:0000313" key="5">
    <source>
        <dbReference type="EMBL" id="BDZ76328.1"/>
    </source>
</evidence>
<evidence type="ECO:0000256" key="1">
    <source>
        <dbReference type="ARBA" id="ARBA00023015"/>
    </source>
</evidence>
<dbReference type="CDD" id="cd07377">
    <property type="entry name" value="WHTH_GntR"/>
    <property type="match status" value="1"/>
</dbReference>
<dbReference type="RefSeq" id="WP_256194086.1">
    <property type="nucleotide sequence ID" value="NZ_AP027742.1"/>
</dbReference>
<protein>
    <submittedName>
        <fullName evidence="5">GntR family transcriptional regulator</fullName>
    </submittedName>
</protein>
<dbReference type="PROSITE" id="PS50949">
    <property type="entry name" value="HTH_GNTR"/>
    <property type="match status" value="1"/>
</dbReference>
<evidence type="ECO:0000256" key="3">
    <source>
        <dbReference type="ARBA" id="ARBA00023163"/>
    </source>
</evidence>
<dbReference type="PRINTS" id="PR00035">
    <property type="entry name" value="HTHGNTR"/>
</dbReference>
<dbReference type="PANTHER" id="PTHR44846">
    <property type="entry name" value="MANNOSYL-D-GLYCERATE TRANSPORT/METABOLISM SYSTEM REPRESSOR MNGR-RELATED"/>
    <property type="match status" value="1"/>
</dbReference>
<sequence length="241" mass="27580">MEIMNSGSSQPLYLQLKEHLKRQIDTGELKPGDRILSEAGLVKKYNLSRVTVRRAIEELVKAGYLIKIQGKGTFVSQVAEFEAVKNIRSFTKICQMQGHDTIADVRRAELTEGTEELCSFLNLSPGSQVMLIERVRKVDGVPVVLEKNYFHPFCEFLKMEDLTGSLYEILIEKYHIFPSKKGLNKVEIANVNKEEAKLLKITEGMAVIKNHVHVYDENDNPVHVVEELVRVDQPEIFKYYL</sequence>
<dbReference type="InterPro" id="IPR000524">
    <property type="entry name" value="Tscrpt_reg_HTH_GntR"/>
</dbReference>
<dbReference type="SMART" id="SM00866">
    <property type="entry name" value="UTRA"/>
    <property type="match status" value="1"/>
</dbReference>
<dbReference type="InterPro" id="IPR036388">
    <property type="entry name" value="WH-like_DNA-bd_sf"/>
</dbReference>
<evidence type="ECO:0000313" key="6">
    <source>
        <dbReference type="Proteomes" id="UP001305815"/>
    </source>
</evidence>
<dbReference type="InterPro" id="IPR028978">
    <property type="entry name" value="Chorismate_lyase_/UTRA_dom_sf"/>
</dbReference>
<organism evidence="5 6">
    <name type="scientific">Claveliimonas bilis</name>
    <dbReference type="NCBI Taxonomy" id="3028070"/>
    <lineage>
        <taxon>Bacteria</taxon>
        <taxon>Bacillati</taxon>
        <taxon>Bacillota</taxon>
        <taxon>Clostridia</taxon>
        <taxon>Lachnospirales</taxon>
        <taxon>Lachnospiraceae</taxon>
        <taxon>Claveliimonas</taxon>
    </lineage>
</organism>
<keyword evidence="1" id="KW-0805">Transcription regulation</keyword>